<dbReference type="NCBIfam" id="NF038404">
    <property type="entry name" value="perm_prefix_2"/>
    <property type="match status" value="1"/>
</dbReference>
<organism evidence="2 3">
    <name type="scientific">Spirosoma linguale (strain ATCC 33905 / DSM 74 / LMG 10896 / Claus 1)</name>
    <dbReference type="NCBI Taxonomy" id="504472"/>
    <lineage>
        <taxon>Bacteria</taxon>
        <taxon>Pseudomonadati</taxon>
        <taxon>Bacteroidota</taxon>
        <taxon>Cytophagia</taxon>
        <taxon>Cytophagales</taxon>
        <taxon>Cytophagaceae</taxon>
        <taxon>Spirosoma</taxon>
    </lineage>
</organism>
<feature type="region of interest" description="Disordered" evidence="1">
    <location>
        <begin position="90"/>
        <end position="120"/>
    </location>
</feature>
<dbReference type="STRING" id="504472.Slin_2083"/>
<sequence length="120" mass="14323">MNKSFSDPTPQRTAERRPPRWADRLLNWLTPAELLEELQGDLYEQFAQRVDQVGSWRARWGYGLEALKVIRPYYLRRRVASLVHRQKGFFPKQQATTPPYFTHKHSSPPRLNPRYDPELF</sequence>
<name>D2QDJ2_SPILD</name>
<dbReference type="InterPro" id="IPR047699">
    <property type="entry name" value="Permease_put_prefix"/>
</dbReference>
<accession>D2QDJ2</accession>
<keyword evidence="3" id="KW-1185">Reference proteome</keyword>
<proteinExistence type="predicted"/>
<evidence type="ECO:0000313" key="2">
    <source>
        <dbReference type="EMBL" id="ADB38122.1"/>
    </source>
</evidence>
<dbReference type="EMBL" id="CP001769">
    <property type="protein sequence ID" value="ADB38122.1"/>
    <property type="molecule type" value="Genomic_DNA"/>
</dbReference>
<dbReference type="AlphaFoldDB" id="D2QDJ2"/>
<dbReference type="Proteomes" id="UP000002028">
    <property type="component" value="Chromosome"/>
</dbReference>
<dbReference type="RefSeq" id="WP_012926670.1">
    <property type="nucleotide sequence ID" value="NC_013730.1"/>
</dbReference>
<gene>
    <name evidence="2" type="ordered locus">Slin_2083</name>
</gene>
<evidence type="ECO:0000256" key="1">
    <source>
        <dbReference type="SAM" id="MobiDB-lite"/>
    </source>
</evidence>
<reference evidence="2 3" key="1">
    <citation type="journal article" date="2010" name="Stand. Genomic Sci.">
        <title>Complete genome sequence of Spirosoma linguale type strain (1).</title>
        <authorList>
            <person name="Lail K."/>
            <person name="Sikorski J."/>
            <person name="Saunders E."/>
            <person name="Lapidus A."/>
            <person name="Glavina Del Rio T."/>
            <person name="Copeland A."/>
            <person name="Tice H."/>
            <person name="Cheng J.-F."/>
            <person name="Lucas S."/>
            <person name="Nolan M."/>
            <person name="Bruce D."/>
            <person name="Goodwin L."/>
            <person name="Pitluck S."/>
            <person name="Ivanova N."/>
            <person name="Mavromatis K."/>
            <person name="Ovchinnikova G."/>
            <person name="Pati A."/>
            <person name="Chen A."/>
            <person name="Palaniappan K."/>
            <person name="Land M."/>
            <person name="Hauser L."/>
            <person name="Chang Y.-J."/>
            <person name="Jeffries C.D."/>
            <person name="Chain P."/>
            <person name="Brettin T."/>
            <person name="Detter J.C."/>
            <person name="Schuetze A."/>
            <person name="Rohde M."/>
            <person name="Tindall B.J."/>
            <person name="Goeker M."/>
            <person name="Bristow J."/>
            <person name="Eisen J.A."/>
            <person name="Markowitz V."/>
            <person name="Hugenholtz P."/>
            <person name="Kyrpides N.C."/>
            <person name="Klenk H.-P."/>
            <person name="Chen F."/>
        </authorList>
    </citation>
    <scope>NUCLEOTIDE SEQUENCE [LARGE SCALE GENOMIC DNA]</scope>
    <source>
        <strain evidence="3">ATCC 33905 / DSM 74 / LMG 10896 / Claus 1</strain>
    </source>
</reference>
<dbReference type="eggNOG" id="COG0577">
    <property type="taxonomic scope" value="Bacteria"/>
</dbReference>
<protein>
    <submittedName>
        <fullName evidence="2">Uncharacterized protein</fullName>
    </submittedName>
</protein>
<dbReference type="KEGG" id="sli:Slin_2083"/>
<evidence type="ECO:0000313" key="3">
    <source>
        <dbReference type="Proteomes" id="UP000002028"/>
    </source>
</evidence>
<dbReference type="HOGENOM" id="CLU_2048263_0_0_10"/>